<dbReference type="InterPro" id="IPR014729">
    <property type="entry name" value="Rossmann-like_a/b/a_fold"/>
</dbReference>
<keyword evidence="4" id="KW-1185">Reference proteome</keyword>
<evidence type="ECO:0000313" key="4">
    <source>
        <dbReference type="Proteomes" id="UP000468766"/>
    </source>
</evidence>
<dbReference type="EMBL" id="WBXO01000008">
    <property type="protein sequence ID" value="KAB2951932.1"/>
    <property type="molecule type" value="Genomic_DNA"/>
</dbReference>
<gene>
    <name evidence="3" type="ORF">F9B85_10260</name>
</gene>
<dbReference type="Gene3D" id="3.40.50.620">
    <property type="entry name" value="HUPs"/>
    <property type="match status" value="2"/>
</dbReference>
<reference evidence="3 4" key="1">
    <citation type="submission" date="2019-10" db="EMBL/GenBank/DDBJ databases">
        <title>Whole-genome sequence of the extremophile Heliorestis acidaminivorans DSM 24790.</title>
        <authorList>
            <person name="Kyndt J.A."/>
            <person name="Meyer T.E."/>
        </authorList>
    </citation>
    <scope>NUCLEOTIDE SEQUENCE [LARGE SCALE GENOMIC DNA]</scope>
    <source>
        <strain evidence="3 4">DSM 24790</strain>
    </source>
</reference>
<dbReference type="InterPro" id="IPR006015">
    <property type="entry name" value="Universal_stress_UspA"/>
</dbReference>
<evidence type="ECO:0000313" key="3">
    <source>
        <dbReference type="EMBL" id="KAB2951932.1"/>
    </source>
</evidence>
<dbReference type="CDD" id="cd00293">
    <property type="entry name" value="USP-like"/>
    <property type="match status" value="2"/>
</dbReference>
<name>A0A6I0EYR7_9FIRM</name>
<dbReference type="PANTHER" id="PTHR46268:SF6">
    <property type="entry name" value="UNIVERSAL STRESS PROTEIN UP12"/>
    <property type="match status" value="1"/>
</dbReference>
<organism evidence="3 4">
    <name type="scientific">Heliorestis acidaminivorans</name>
    <dbReference type="NCBI Taxonomy" id="553427"/>
    <lineage>
        <taxon>Bacteria</taxon>
        <taxon>Bacillati</taxon>
        <taxon>Bacillota</taxon>
        <taxon>Clostridia</taxon>
        <taxon>Eubacteriales</taxon>
        <taxon>Heliobacteriaceae</taxon>
        <taxon>Heliorestis</taxon>
    </lineage>
</organism>
<dbReference type="PRINTS" id="PR01438">
    <property type="entry name" value="UNVRSLSTRESS"/>
</dbReference>
<comment type="caution">
    <text evidence="3">The sequence shown here is derived from an EMBL/GenBank/DDBJ whole genome shotgun (WGS) entry which is preliminary data.</text>
</comment>
<proteinExistence type="inferred from homology"/>
<dbReference type="Pfam" id="PF00582">
    <property type="entry name" value="Usp"/>
    <property type="match status" value="2"/>
</dbReference>
<dbReference type="OrthoDB" id="9794782at2"/>
<sequence length="288" mass="32015">MLEKVLLCTDLSPPSDKLVQFVASLGNVGVKEVILAHILSTGQHPALDLAVPENIIKKLEQQKRILENKGLQVSIEVSFGIPSAELKNLAEKKDVSAIVIGSHGKGIFKKLAIGSVSSEVLQNTSIPCLFIPIALVDTEECYQLPCESLFSKILYCTDFSTAGKQSFIELKKIGQERDLSVTILHVQDRSLVETYYWQKIDDVAEEIFEELKQQKSELDDAGLKDVHIKLSYGFPKETIIERLQNEEYSLLLMGSQGKGYIEELFLGSVSYSVVRKSPVPVLLVPPKR</sequence>
<feature type="domain" description="UspA" evidence="2">
    <location>
        <begin position="1"/>
        <end position="132"/>
    </location>
</feature>
<dbReference type="InterPro" id="IPR006016">
    <property type="entry name" value="UspA"/>
</dbReference>
<dbReference type="SUPFAM" id="SSF52402">
    <property type="entry name" value="Adenine nucleotide alpha hydrolases-like"/>
    <property type="match status" value="2"/>
</dbReference>
<accession>A0A6I0EYR7</accession>
<evidence type="ECO:0000259" key="2">
    <source>
        <dbReference type="Pfam" id="PF00582"/>
    </source>
</evidence>
<dbReference type="RefSeq" id="WP_151620593.1">
    <property type="nucleotide sequence ID" value="NZ_WBXO01000008.1"/>
</dbReference>
<feature type="domain" description="UspA" evidence="2">
    <location>
        <begin position="150"/>
        <end position="285"/>
    </location>
</feature>
<dbReference type="PANTHER" id="PTHR46268">
    <property type="entry name" value="STRESS RESPONSE PROTEIN NHAX"/>
    <property type="match status" value="1"/>
</dbReference>
<comment type="similarity">
    <text evidence="1">Belongs to the universal stress protein A family.</text>
</comment>
<dbReference type="Proteomes" id="UP000468766">
    <property type="component" value="Unassembled WGS sequence"/>
</dbReference>
<protein>
    <submittedName>
        <fullName evidence="3">Universal stress protein</fullName>
    </submittedName>
</protein>
<dbReference type="AlphaFoldDB" id="A0A6I0EYR7"/>
<evidence type="ECO:0000256" key="1">
    <source>
        <dbReference type="ARBA" id="ARBA00008791"/>
    </source>
</evidence>